<gene>
    <name evidence="4" type="ORF">F503_00868</name>
</gene>
<dbReference type="Pfam" id="PF12328">
    <property type="entry name" value="Rpp20"/>
    <property type="match status" value="1"/>
</dbReference>
<dbReference type="GO" id="GO:0000294">
    <property type="term" value="P:nuclear-transcribed mRNA catabolic process, RNase MRP-dependent"/>
    <property type="evidence" value="ECO:0007669"/>
    <property type="project" value="TreeGrafter"/>
</dbReference>
<dbReference type="GO" id="GO:0006364">
    <property type="term" value="P:rRNA processing"/>
    <property type="evidence" value="ECO:0007669"/>
    <property type="project" value="TreeGrafter"/>
</dbReference>
<sequence length="202" mass="22050">MAASTDKPIIRKRPIIGRSHAAGVSASQKGQPASTRPLGVIFVSSKTPFMSVVNRSVKVLDRGPGGARWSSTKVAPLLADRIAKAQARDIDALPTQGKASDWRTARQREVLLLATGHAISKLVLIAGWFRRQQGYVVTVRTRWAATVDDIFTFEGADDETEEGDVDDDVMDIDAGKEAVLKELRKSTRVRTISCLEVAIRLK</sequence>
<dbReference type="InterPro" id="IPR036882">
    <property type="entry name" value="Alba-like_dom_sf"/>
</dbReference>
<dbReference type="GO" id="GO:0000171">
    <property type="term" value="F:ribonuclease MRP activity"/>
    <property type="evidence" value="ECO:0007669"/>
    <property type="project" value="TreeGrafter"/>
</dbReference>
<evidence type="ECO:0000256" key="1">
    <source>
        <dbReference type="ARBA" id="ARBA00004123"/>
    </source>
</evidence>
<dbReference type="InterPro" id="IPR020241">
    <property type="entry name" value="RNase_P/MRP_Pop7_fungi"/>
</dbReference>
<dbReference type="GO" id="GO:0001682">
    <property type="term" value="P:tRNA 5'-leader removal"/>
    <property type="evidence" value="ECO:0007669"/>
    <property type="project" value="InterPro"/>
</dbReference>
<proteinExistence type="predicted"/>
<evidence type="ECO:0000313" key="5">
    <source>
        <dbReference type="Proteomes" id="UP000016923"/>
    </source>
</evidence>
<reference evidence="4 5" key="1">
    <citation type="journal article" date="2013" name="BMC Genomics">
        <title>The genome and transcriptome of the pine saprophyte Ophiostoma piceae, and a comparison with the bark beetle-associated pine pathogen Grosmannia clavigera.</title>
        <authorList>
            <person name="Haridas S."/>
            <person name="Wang Y."/>
            <person name="Lim L."/>
            <person name="Massoumi Alamouti S."/>
            <person name="Jackman S."/>
            <person name="Docking R."/>
            <person name="Robertson G."/>
            <person name="Birol I."/>
            <person name="Bohlmann J."/>
            <person name="Breuil C."/>
        </authorList>
    </citation>
    <scope>NUCLEOTIDE SEQUENCE [LARGE SCALE GENOMIC DNA]</scope>
    <source>
        <strain evidence="4 5">UAMH 11346</strain>
    </source>
</reference>
<dbReference type="eggNOG" id="ENOG502T8VD">
    <property type="taxonomic scope" value="Eukaryota"/>
</dbReference>
<dbReference type="VEuPathDB" id="FungiDB:F503_00868"/>
<keyword evidence="5" id="KW-1185">Reference proteome</keyword>
<name>S3D3Y6_OPHP1</name>
<evidence type="ECO:0000256" key="3">
    <source>
        <dbReference type="ARBA" id="ARBA00023242"/>
    </source>
</evidence>
<dbReference type="GO" id="GO:0034965">
    <property type="term" value="P:intronic box C/D snoRNA processing"/>
    <property type="evidence" value="ECO:0007669"/>
    <property type="project" value="TreeGrafter"/>
</dbReference>
<dbReference type="PANTHER" id="PTHR28256">
    <property type="entry name" value="RIBONUCLEASES P/MRP PROTEIN SUBUNIT POP7"/>
    <property type="match status" value="1"/>
</dbReference>
<evidence type="ECO:0000313" key="4">
    <source>
        <dbReference type="EMBL" id="EPE08085.1"/>
    </source>
</evidence>
<evidence type="ECO:0000256" key="2">
    <source>
        <dbReference type="ARBA" id="ARBA00022694"/>
    </source>
</evidence>
<protein>
    <submittedName>
        <fullName evidence="4">Uncharacterized protein</fullName>
    </submittedName>
</protein>
<dbReference type="GO" id="GO:0003723">
    <property type="term" value="F:RNA binding"/>
    <property type="evidence" value="ECO:0007669"/>
    <property type="project" value="TreeGrafter"/>
</dbReference>
<dbReference type="STRING" id="1262450.S3D3Y6"/>
<dbReference type="InterPro" id="IPR014612">
    <property type="entry name" value="Pop7/Rpp20"/>
</dbReference>
<organism evidence="4 5">
    <name type="scientific">Ophiostoma piceae (strain UAMH 11346)</name>
    <name type="common">Sap stain fungus</name>
    <dbReference type="NCBI Taxonomy" id="1262450"/>
    <lineage>
        <taxon>Eukaryota</taxon>
        <taxon>Fungi</taxon>
        <taxon>Dikarya</taxon>
        <taxon>Ascomycota</taxon>
        <taxon>Pezizomycotina</taxon>
        <taxon>Sordariomycetes</taxon>
        <taxon>Sordariomycetidae</taxon>
        <taxon>Ophiostomatales</taxon>
        <taxon>Ophiostomataceae</taxon>
        <taxon>Ophiostoma</taxon>
    </lineage>
</organism>
<dbReference type="Proteomes" id="UP000016923">
    <property type="component" value="Unassembled WGS sequence"/>
</dbReference>
<dbReference type="AlphaFoldDB" id="S3D3Y6"/>
<dbReference type="GO" id="GO:0005655">
    <property type="term" value="C:nucleolar ribonuclease P complex"/>
    <property type="evidence" value="ECO:0007669"/>
    <property type="project" value="InterPro"/>
</dbReference>
<dbReference type="OrthoDB" id="5416589at2759"/>
<dbReference type="GO" id="GO:0000172">
    <property type="term" value="C:ribonuclease MRP complex"/>
    <property type="evidence" value="ECO:0007669"/>
    <property type="project" value="InterPro"/>
</dbReference>
<dbReference type="PANTHER" id="PTHR28256:SF1">
    <property type="entry name" value="RIBONUCLEASES P_MRP PROTEIN SUBUNIT POP7"/>
    <property type="match status" value="1"/>
</dbReference>
<dbReference type="Gene3D" id="3.30.110.20">
    <property type="entry name" value="Alba-like domain"/>
    <property type="match status" value="1"/>
</dbReference>
<keyword evidence="2" id="KW-0819">tRNA processing</keyword>
<dbReference type="GO" id="GO:0004526">
    <property type="term" value="F:ribonuclease P activity"/>
    <property type="evidence" value="ECO:0007669"/>
    <property type="project" value="TreeGrafter"/>
</dbReference>
<dbReference type="HOGENOM" id="CLU_1147818_0_0_1"/>
<dbReference type="EMBL" id="KE148149">
    <property type="protein sequence ID" value="EPE08085.1"/>
    <property type="molecule type" value="Genomic_DNA"/>
</dbReference>
<keyword evidence="3" id="KW-0539">Nucleus</keyword>
<comment type="subcellular location">
    <subcellularLocation>
        <location evidence="1">Nucleus</location>
    </subcellularLocation>
</comment>
<accession>S3D3Y6</accession>